<dbReference type="Proteomes" id="UP001589890">
    <property type="component" value="Unassembled WGS sequence"/>
</dbReference>
<gene>
    <name evidence="2" type="ORF">ACFFGN_21410</name>
</gene>
<comment type="caution">
    <text evidence="2">The sequence shown here is derived from an EMBL/GenBank/DDBJ whole genome shotgun (WGS) entry which is preliminary data.</text>
</comment>
<keyword evidence="1" id="KW-0732">Signal</keyword>
<reference evidence="2 3" key="1">
    <citation type="submission" date="2024-09" db="EMBL/GenBank/DDBJ databases">
        <authorList>
            <person name="Sun Q."/>
            <person name="Mori K."/>
        </authorList>
    </citation>
    <scope>NUCLEOTIDE SEQUENCE [LARGE SCALE GENOMIC DNA]</scope>
    <source>
        <strain evidence="2 3">CGMCC 1.15906</strain>
    </source>
</reference>
<feature type="signal peptide" evidence="1">
    <location>
        <begin position="1"/>
        <end position="28"/>
    </location>
</feature>
<evidence type="ECO:0000313" key="2">
    <source>
        <dbReference type="EMBL" id="MFC0626652.1"/>
    </source>
</evidence>
<sequence length="147" mass="16191">MIRKIIAGATALAAVTGFSVMNAPAANAYAYWKNGYFYGDTSYSNNVPGVYAKVVGRRDVGRQLYYMTLTLTDTRTDSQRGALRVRGYDKTTGKWLAYYSLAMVNGNAGTARPYSVTFSTAKIDRIILQDGIYGKTYGTNSVTLFNR</sequence>
<dbReference type="RefSeq" id="WP_380050517.1">
    <property type="nucleotide sequence ID" value="NZ_JBHLTC010000028.1"/>
</dbReference>
<evidence type="ECO:0000313" key="3">
    <source>
        <dbReference type="Proteomes" id="UP001589890"/>
    </source>
</evidence>
<dbReference type="EMBL" id="JBHLTC010000028">
    <property type="protein sequence ID" value="MFC0626652.1"/>
    <property type="molecule type" value="Genomic_DNA"/>
</dbReference>
<proteinExistence type="predicted"/>
<organism evidence="2 3">
    <name type="scientific">Kribbella deserti</name>
    <dbReference type="NCBI Taxonomy" id="1926257"/>
    <lineage>
        <taxon>Bacteria</taxon>
        <taxon>Bacillati</taxon>
        <taxon>Actinomycetota</taxon>
        <taxon>Actinomycetes</taxon>
        <taxon>Propionibacteriales</taxon>
        <taxon>Kribbellaceae</taxon>
        <taxon>Kribbella</taxon>
    </lineage>
</organism>
<protein>
    <submittedName>
        <fullName evidence="2">Uncharacterized protein</fullName>
    </submittedName>
</protein>
<evidence type="ECO:0000256" key="1">
    <source>
        <dbReference type="SAM" id="SignalP"/>
    </source>
</evidence>
<keyword evidence="3" id="KW-1185">Reference proteome</keyword>
<name>A0ABV6QPT4_9ACTN</name>
<accession>A0ABV6QPT4</accession>
<feature type="chain" id="PRO_5046988117" evidence="1">
    <location>
        <begin position="29"/>
        <end position="147"/>
    </location>
</feature>